<dbReference type="GO" id="GO:0009295">
    <property type="term" value="C:nucleoid"/>
    <property type="evidence" value="ECO:0007669"/>
    <property type="project" value="UniProtKB-SubCell"/>
</dbReference>
<evidence type="ECO:0000313" key="10">
    <source>
        <dbReference type="Proteomes" id="UP000544872"/>
    </source>
</evidence>
<feature type="domain" description="SpoVT-AbrB" evidence="8">
    <location>
        <begin position="83"/>
        <end position="126"/>
    </location>
</feature>
<accession>A0A7W9ZDM5</accession>
<dbReference type="CDD" id="cd16321">
    <property type="entry name" value="MraZ_C"/>
    <property type="match status" value="1"/>
</dbReference>
<organism evidence="9 10">
    <name type="scientific">Novispirillum itersonii</name>
    <name type="common">Aquaspirillum itersonii</name>
    <dbReference type="NCBI Taxonomy" id="189"/>
    <lineage>
        <taxon>Bacteria</taxon>
        <taxon>Pseudomonadati</taxon>
        <taxon>Pseudomonadota</taxon>
        <taxon>Alphaproteobacteria</taxon>
        <taxon>Rhodospirillales</taxon>
        <taxon>Novispirillaceae</taxon>
        <taxon>Novispirillum</taxon>
    </lineage>
</organism>
<dbReference type="InterPro" id="IPR035642">
    <property type="entry name" value="MraZ_N"/>
</dbReference>
<name>A0A7W9ZDM5_NOVIT</name>
<dbReference type="CDD" id="cd16320">
    <property type="entry name" value="MraZ_N"/>
    <property type="match status" value="1"/>
</dbReference>
<evidence type="ECO:0000256" key="6">
    <source>
        <dbReference type="ARBA" id="ARBA00023163"/>
    </source>
</evidence>
<evidence type="ECO:0000259" key="8">
    <source>
        <dbReference type="PROSITE" id="PS51740"/>
    </source>
</evidence>
<evidence type="ECO:0000256" key="7">
    <source>
        <dbReference type="HAMAP-Rule" id="MF_01008"/>
    </source>
</evidence>
<dbReference type="InterPro" id="IPR020603">
    <property type="entry name" value="MraZ_dom"/>
</dbReference>
<comment type="subunit">
    <text evidence="7">Forms oligomers.</text>
</comment>
<dbReference type="InterPro" id="IPR003444">
    <property type="entry name" value="MraZ"/>
</dbReference>
<evidence type="ECO:0000256" key="3">
    <source>
        <dbReference type="ARBA" id="ARBA00022737"/>
    </source>
</evidence>
<dbReference type="RefSeq" id="WP_184261865.1">
    <property type="nucleotide sequence ID" value="NZ_JACIIX010000002.1"/>
</dbReference>
<dbReference type="PANTHER" id="PTHR34701">
    <property type="entry name" value="TRANSCRIPTIONAL REGULATOR MRAZ"/>
    <property type="match status" value="1"/>
</dbReference>
<dbReference type="InterPro" id="IPR035644">
    <property type="entry name" value="MraZ_C"/>
</dbReference>
<dbReference type="GO" id="GO:0000976">
    <property type="term" value="F:transcription cis-regulatory region binding"/>
    <property type="evidence" value="ECO:0007669"/>
    <property type="project" value="TreeGrafter"/>
</dbReference>
<dbReference type="HAMAP" id="MF_01008">
    <property type="entry name" value="MraZ"/>
    <property type="match status" value="1"/>
</dbReference>
<protein>
    <recommendedName>
        <fullName evidence="1 7">Transcriptional regulator MraZ</fullName>
    </recommendedName>
</protein>
<keyword evidence="6 7" id="KW-0804">Transcription</keyword>
<dbReference type="PROSITE" id="PS51740">
    <property type="entry name" value="SPOVT_ABRB"/>
    <property type="match status" value="2"/>
</dbReference>
<sequence>MALFVSTIVNKVDRKGRVSVPAQWRAALASQSFAGIVCFPSFTHPCLEGMDMERLEKMAESLDRLDMFSVEQDDMTQLIFAAARQLSFDTEGRIMLPEDFIAHSGISDSAAFVGRGRTFQIWEPEAQRAALADSMRRASAQRPTLKLEGGA</sequence>
<dbReference type="GO" id="GO:0003700">
    <property type="term" value="F:DNA-binding transcription factor activity"/>
    <property type="evidence" value="ECO:0007669"/>
    <property type="project" value="UniProtKB-UniRule"/>
</dbReference>
<comment type="caution">
    <text evidence="9">The sequence shown here is derived from an EMBL/GenBank/DDBJ whole genome shotgun (WGS) entry which is preliminary data.</text>
</comment>
<dbReference type="InterPro" id="IPR037914">
    <property type="entry name" value="SpoVT-AbrB_sf"/>
</dbReference>
<evidence type="ECO:0000256" key="5">
    <source>
        <dbReference type="ARBA" id="ARBA00023125"/>
    </source>
</evidence>
<evidence type="ECO:0000256" key="1">
    <source>
        <dbReference type="ARBA" id="ARBA00013860"/>
    </source>
</evidence>
<keyword evidence="4 7" id="KW-0805">Transcription regulation</keyword>
<evidence type="ECO:0000256" key="4">
    <source>
        <dbReference type="ARBA" id="ARBA00023015"/>
    </source>
</evidence>
<gene>
    <name evidence="7" type="primary">mraZ</name>
    <name evidence="9" type="ORF">FHS48_000928</name>
</gene>
<dbReference type="AlphaFoldDB" id="A0A7W9ZDM5"/>
<comment type="similarity">
    <text evidence="7">Belongs to the MraZ family.</text>
</comment>
<dbReference type="Gene3D" id="3.40.1550.20">
    <property type="entry name" value="Transcriptional regulator MraZ domain"/>
    <property type="match status" value="1"/>
</dbReference>
<dbReference type="PANTHER" id="PTHR34701:SF1">
    <property type="entry name" value="TRANSCRIPTIONAL REGULATOR MRAZ"/>
    <property type="match status" value="1"/>
</dbReference>
<dbReference type="InterPro" id="IPR038619">
    <property type="entry name" value="MraZ_sf"/>
</dbReference>
<dbReference type="GO" id="GO:0005737">
    <property type="term" value="C:cytoplasm"/>
    <property type="evidence" value="ECO:0007669"/>
    <property type="project" value="UniProtKB-UniRule"/>
</dbReference>
<keyword evidence="10" id="KW-1185">Reference proteome</keyword>
<keyword evidence="3" id="KW-0677">Repeat</keyword>
<dbReference type="NCBIfam" id="NF001477">
    <property type="entry name" value="PRK00326.2-4"/>
    <property type="match status" value="1"/>
</dbReference>
<dbReference type="InterPro" id="IPR007159">
    <property type="entry name" value="SpoVT-AbrB_dom"/>
</dbReference>
<keyword evidence="5 7" id="KW-0238">DNA-binding</keyword>
<dbReference type="Proteomes" id="UP000544872">
    <property type="component" value="Unassembled WGS sequence"/>
</dbReference>
<feature type="domain" description="SpoVT-AbrB" evidence="8">
    <location>
        <begin position="7"/>
        <end position="54"/>
    </location>
</feature>
<dbReference type="Pfam" id="PF02381">
    <property type="entry name" value="MraZ"/>
    <property type="match status" value="2"/>
</dbReference>
<dbReference type="SUPFAM" id="SSF89447">
    <property type="entry name" value="AbrB/MazE/MraZ-like"/>
    <property type="match status" value="1"/>
</dbReference>
<comment type="subcellular location">
    <subcellularLocation>
        <location evidence="7">Cytoplasm</location>
        <location evidence="7">Nucleoid</location>
    </subcellularLocation>
</comment>
<evidence type="ECO:0000313" key="9">
    <source>
        <dbReference type="EMBL" id="MBB6209526.1"/>
    </source>
</evidence>
<proteinExistence type="inferred from homology"/>
<evidence type="ECO:0000256" key="2">
    <source>
        <dbReference type="ARBA" id="ARBA00022490"/>
    </source>
</evidence>
<dbReference type="EMBL" id="JACIIX010000002">
    <property type="protein sequence ID" value="MBB6209526.1"/>
    <property type="molecule type" value="Genomic_DNA"/>
</dbReference>
<dbReference type="GO" id="GO:2000143">
    <property type="term" value="P:negative regulation of DNA-templated transcription initiation"/>
    <property type="evidence" value="ECO:0007669"/>
    <property type="project" value="TreeGrafter"/>
</dbReference>
<keyword evidence="2 7" id="KW-0963">Cytoplasm</keyword>
<reference evidence="9 10" key="1">
    <citation type="submission" date="2020-08" db="EMBL/GenBank/DDBJ databases">
        <title>Genomic Encyclopedia of Type Strains, Phase IV (KMG-IV): sequencing the most valuable type-strain genomes for metagenomic binning, comparative biology and taxonomic classification.</title>
        <authorList>
            <person name="Goeker M."/>
        </authorList>
    </citation>
    <scope>NUCLEOTIDE SEQUENCE [LARGE SCALE GENOMIC DNA]</scope>
    <source>
        <strain evidence="9 10">DSM 11590</strain>
    </source>
</reference>